<dbReference type="PANTHER" id="PTHR14239:SF10">
    <property type="entry name" value="REDUCTASE"/>
    <property type="match status" value="1"/>
</dbReference>
<dbReference type="InterPro" id="IPR036291">
    <property type="entry name" value="NAD(P)-bd_dom_sf"/>
</dbReference>
<dbReference type="RefSeq" id="WP_151076724.1">
    <property type="nucleotide sequence ID" value="NZ_CP047647.1"/>
</dbReference>
<keyword evidence="1" id="KW-0560">Oxidoreductase</keyword>
<dbReference type="Proteomes" id="UP000326380">
    <property type="component" value="Unassembled WGS sequence"/>
</dbReference>
<evidence type="ECO:0000313" key="3">
    <source>
        <dbReference type="Proteomes" id="UP000326380"/>
    </source>
</evidence>
<reference evidence="2 3" key="1">
    <citation type="submission" date="2019-09" db="EMBL/GenBank/DDBJ databases">
        <title>Genome sequence of Hymenobacter sp. M3.</title>
        <authorList>
            <person name="Srinivasan S."/>
        </authorList>
    </citation>
    <scope>NUCLEOTIDE SEQUENCE [LARGE SCALE GENOMIC DNA]</scope>
    <source>
        <strain evidence="2 3">M3</strain>
    </source>
</reference>
<proteinExistence type="predicted"/>
<dbReference type="PANTHER" id="PTHR14239">
    <property type="entry name" value="DUDULIN-RELATED"/>
    <property type="match status" value="1"/>
</dbReference>
<evidence type="ECO:0000256" key="1">
    <source>
        <dbReference type="ARBA" id="ARBA00023002"/>
    </source>
</evidence>
<comment type="caution">
    <text evidence="2">The sequence shown here is derived from an EMBL/GenBank/DDBJ whole genome shotgun (WGS) entry which is preliminary data.</text>
</comment>
<dbReference type="Pfam" id="PF03807">
    <property type="entry name" value="F420_oxidored"/>
    <property type="match status" value="1"/>
</dbReference>
<protein>
    <submittedName>
        <fullName evidence="2">NADP oxidoreductase</fullName>
    </submittedName>
</protein>
<gene>
    <name evidence="2" type="ORF">F0P96_00095</name>
</gene>
<dbReference type="GO" id="GO:0016491">
    <property type="term" value="F:oxidoreductase activity"/>
    <property type="evidence" value="ECO:0007669"/>
    <property type="project" value="UniProtKB-KW"/>
</dbReference>
<dbReference type="EMBL" id="VTWU01000001">
    <property type="protein sequence ID" value="KAA9339075.1"/>
    <property type="molecule type" value="Genomic_DNA"/>
</dbReference>
<keyword evidence="3" id="KW-1185">Reference proteome</keyword>
<sequence>MKIGILGTGTVGQTLGAKLLELGHGVLLGGRSATNEKAQAWAAQQGGLARAGSFEDAAVFGELVIVATLGSGTIDAVQQAGPERLAGKTVIDLTNPLDFSRGMPPTLFVGHTDSLGEQIQRALPAAHVVKTLNIVSVNQMINPASTGGEPDMLLAGNDAGAKQRVTELLQQLGWKRITDLGGIEEARVLEPLVLLWVRYGLKHNTWGHALQYMYSPAGA</sequence>
<name>A0A7L4ZY57_9BACT</name>
<dbReference type="SUPFAM" id="SSF51735">
    <property type="entry name" value="NAD(P)-binding Rossmann-fold domains"/>
    <property type="match status" value="1"/>
</dbReference>
<dbReference type="Gene3D" id="3.40.50.720">
    <property type="entry name" value="NAD(P)-binding Rossmann-like Domain"/>
    <property type="match status" value="1"/>
</dbReference>
<accession>A0A7L4ZY57</accession>
<evidence type="ECO:0000313" key="2">
    <source>
        <dbReference type="EMBL" id="KAA9339075.1"/>
    </source>
</evidence>
<dbReference type="AlphaFoldDB" id="A0A7L4ZY57"/>
<dbReference type="InterPro" id="IPR051267">
    <property type="entry name" value="STEAP_metalloreductase"/>
</dbReference>
<organism evidence="2 3">
    <name type="scientific">Hymenobacter busanensis</name>
    <dbReference type="NCBI Taxonomy" id="2607656"/>
    <lineage>
        <taxon>Bacteria</taxon>
        <taxon>Pseudomonadati</taxon>
        <taxon>Bacteroidota</taxon>
        <taxon>Cytophagia</taxon>
        <taxon>Cytophagales</taxon>
        <taxon>Hymenobacteraceae</taxon>
        <taxon>Hymenobacter</taxon>
    </lineage>
</organism>
<dbReference type="InterPro" id="IPR028939">
    <property type="entry name" value="P5C_Rdtase_cat_N"/>
</dbReference>